<reference evidence="1" key="1">
    <citation type="submission" date="2021-12" db="EMBL/GenBank/DDBJ databases">
        <title>Genome sequence of novel Pectobacterium sp. causing blackleg.</title>
        <authorList>
            <person name="Wang J."/>
        </authorList>
    </citation>
    <scope>NUCLEOTIDE SEQUENCE</scope>
    <source>
        <strain evidence="1">BY21311</strain>
    </source>
</reference>
<protein>
    <submittedName>
        <fullName evidence="1">Uncharacterized protein</fullName>
    </submittedName>
</protein>
<dbReference type="EMBL" id="CP090065">
    <property type="protein sequence ID" value="UVO08856.1"/>
    <property type="molecule type" value="Genomic_DNA"/>
</dbReference>
<dbReference type="Proteomes" id="UP001059272">
    <property type="component" value="Chromosome"/>
</dbReference>
<dbReference type="AlphaFoldDB" id="A0AAE9T0F4"/>
<name>A0AAE9T0F4_9GAMM</name>
<gene>
    <name evidence="1" type="ORF">LW347_02350</name>
</gene>
<evidence type="ECO:0000313" key="1">
    <source>
        <dbReference type="EMBL" id="UVO08856.1"/>
    </source>
</evidence>
<proteinExistence type="predicted"/>
<dbReference type="KEGG" id="ppoo:LW347_02350"/>
<sequence length="275" mass="31138">MTHNNLDALMSTARIALEPLDAHYIAPQEAVFKSDYLTLLAALLLENGALNDNQHRLMTLLLQAINPSFPLSHYLQQASKLDADKLRHILDNLRRDQHASQALLFDFVVAQRIAGPLSTTTTERLSWIAKLTGLHEEQLLHINFWSMQLLGLTTRLVDFSNLAEEVNITACDSSLISNDPDKATFPQKGEFLIKGRYVYSVREHINKQSLMILLGSRHTSRTVYIHQSCIVFSIIMNEAKSNDLNYGKNGEPVFKIISLPAAFSAWQSFFYRELP</sequence>
<dbReference type="RefSeq" id="WP_258883873.1">
    <property type="nucleotide sequence ID" value="NZ_CP090065.1"/>
</dbReference>
<accession>A0AAE9T0F4</accession>
<organism evidence="1 2">
    <name type="scientific">Pectobacterium polonicum</name>
    <dbReference type="NCBI Taxonomy" id="2485124"/>
    <lineage>
        <taxon>Bacteria</taxon>
        <taxon>Pseudomonadati</taxon>
        <taxon>Pseudomonadota</taxon>
        <taxon>Gammaproteobacteria</taxon>
        <taxon>Enterobacterales</taxon>
        <taxon>Pectobacteriaceae</taxon>
        <taxon>Pectobacterium</taxon>
    </lineage>
</organism>
<evidence type="ECO:0000313" key="2">
    <source>
        <dbReference type="Proteomes" id="UP001059272"/>
    </source>
</evidence>